<reference evidence="1" key="1">
    <citation type="submission" date="2014-09" db="EMBL/GenBank/DDBJ databases">
        <authorList>
            <person name="Magalhaes I.L.F."/>
            <person name="Oliveira U."/>
            <person name="Santos F.R."/>
            <person name="Vidigal T.H.D.A."/>
            <person name="Brescovit A.D."/>
            <person name="Santos A.J."/>
        </authorList>
    </citation>
    <scope>NUCLEOTIDE SEQUENCE</scope>
    <source>
        <tissue evidence="1">Shoot tissue taken approximately 20 cm above the soil surface</tissue>
    </source>
</reference>
<dbReference type="EMBL" id="GBRH01168627">
    <property type="protein sequence ID" value="JAE29269.1"/>
    <property type="molecule type" value="Transcribed_RNA"/>
</dbReference>
<protein>
    <submittedName>
        <fullName evidence="1">Uncharacterized protein</fullName>
    </submittedName>
</protein>
<evidence type="ECO:0000313" key="1">
    <source>
        <dbReference type="EMBL" id="JAE29269.1"/>
    </source>
</evidence>
<organism evidence="1">
    <name type="scientific">Arundo donax</name>
    <name type="common">Giant reed</name>
    <name type="synonym">Donax arundinaceus</name>
    <dbReference type="NCBI Taxonomy" id="35708"/>
    <lineage>
        <taxon>Eukaryota</taxon>
        <taxon>Viridiplantae</taxon>
        <taxon>Streptophyta</taxon>
        <taxon>Embryophyta</taxon>
        <taxon>Tracheophyta</taxon>
        <taxon>Spermatophyta</taxon>
        <taxon>Magnoliopsida</taxon>
        <taxon>Liliopsida</taxon>
        <taxon>Poales</taxon>
        <taxon>Poaceae</taxon>
        <taxon>PACMAD clade</taxon>
        <taxon>Arundinoideae</taxon>
        <taxon>Arundineae</taxon>
        <taxon>Arundo</taxon>
    </lineage>
</organism>
<proteinExistence type="predicted"/>
<accession>A0A0A9H0F4</accession>
<dbReference type="AlphaFoldDB" id="A0A0A9H0F4"/>
<reference evidence="1" key="2">
    <citation type="journal article" date="2015" name="Data Brief">
        <title>Shoot transcriptome of the giant reed, Arundo donax.</title>
        <authorList>
            <person name="Barrero R.A."/>
            <person name="Guerrero F.D."/>
            <person name="Moolhuijzen P."/>
            <person name="Goolsby J.A."/>
            <person name="Tidwell J."/>
            <person name="Bellgard S.E."/>
            <person name="Bellgard M.I."/>
        </authorList>
    </citation>
    <scope>NUCLEOTIDE SEQUENCE</scope>
    <source>
        <tissue evidence="1">Shoot tissue taken approximately 20 cm above the soil surface</tissue>
    </source>
</reference>
<name>A0A0A9H0F4_ARUDO</name>
<sequence>MMQALLGHQQLHPSPTT</sequence>